<evidence type="ECO:0000313" key="2">
    <source>
        <dbReference type="EMBL" id="UPK68254.1"/>
    </source>
</evidence>
<name>A0ABY4HWR6_CHIFI</name>
<reference evidence="2 3" key="1">
    <citation type="submission" date="2022-04" db="EMBL/GenBank/DDBJ databases">
        <title>The arsenic-methylating capacity of Chitinophaga filiformis YT5 during chitin decomposition.</title>
        <authorList>
            <person name="Chen G."/>
            <person name="Liang Y."/>
        </authorList>
    </citation>
    <scope>NUCLEOTIDE SEQUENCE [LARGE SCALE GENOMIC DNA]</scope>
    <source>
        <strain evidence="2 3">YT5</strain>
    </source>
</reference>
<dbReference type="PROSITE" id="PS51257">
    <property type="entry name" value="PROKAR_LIPOPROTEIN"/>
    <property type="match status" value="1"/>
</dbReference>
<evidence type="ECO:0000256" key="1">
    <source>
        <dbReference type="SAM" id="SignalP"/>
    </source>
</evidence>
<organism evidence="2 3">
    <name type="scientific">Chitinophaga filiformis</name>
    <name type="common">Myxococcus filiformis</name>
    <name type="synonym">Flexibacter filiformis</name>
    <dbReference type="NCBI Taxonomy" id="104663"/>
    <lineage>
        <taxon>Bacteria</taxon>
        <taxon>Pseudomonadati</taxon>
        <taxon>Bacteroidota</taxon>
        <taxon>Chitinophagia</taxon>
        <taxon>Chitinophagales</taxon>
        <taxon>Chitinophagaceae</taxon>
        <taxon>Chitinophaga</taxon>
    </lineage>
</organism>
<dbReference type="RefSeq" id="WP_247810631.1">
    <property type="nucleotide sequence ID" value="NZ_CP095855.1"/>
</dbReference>
<feature type="signal peptide" evidence="1">
    <location>
        <begin position="1"/>
        <end position="21"/>
    </location>
</feature>
<dbReference type="EMBL" id="CP095855">
    <property type="protein sequence ID" value="UPK68254.1"/>
    <property type="molecule type" value="Genomic_DNA"/>
</dbReference>
<keyword evidence="3" id="KW-1185">Reference proteome</keyword>
<keyword evidence="1" id="KW-0732">Signal</keyword>
<sequence length="254" mass="27111">MRRPRLSFAGSKATLLLLVVAAGISFGITSCSKDDDTKQNSGVTQEQAASVVSQTVINQGGIVEQVNQTTVLVAAMEARQAGGKLSDFCGKQTDGSISHDGTANGVTFNYKLSWLYSLACTSDVPTLFTFNFKGNTMFETDKFKTTDSSTASYKLGGLSSNSTAWELSQTFDRAGKFVSKTTDLPSFTSAVHYESVNIKVSKETHEIVSGSATVKITGADSKGNVFKYEGTITFQGNKKAVFTVSGGSNFQLSW</sequence>
<feature type="chain" id="PRO_5046761086" description="Lipoprotein" evidence="1">
    <location>
        <begin position="22"/>
        <end position="254"/>
    </location>
</feature>
<evidence type="ECO:0008006" key="4">
    <source>
        <dbReference type="Google" id="ProtNLM"/>
    </source>
</evidence>
<dbReference type="Proteomes" id="UP000830198">
    <property type="component" value="Chromosome"/>
</dbReference>
<accession>A0ABY4HWR6</accession>
<proteinExistence type="predicted"/>
<protein>
    <recommendedName>
        <fullName evidence="4">Lipoprotein</fullName>
    </recommendedName>
</protein>
<gene>
    <name evidence="2" type="ORF">MYF79_25180</name>
</gene>
<evidence type="ECO:0000313" key="3">
    <source>
        <dbReference type="Proteomes" id="UP000830198"/>
    </source>
</evidence>